<sequence>MTESGSTALLGNRSMFTFTVDGCSEELRVVRFTGEEAVSSLFGFRLELASVTVPLDDLVGHAAVLTIQGREAPRHVHGLVCDARYVGESSSYTLHEVTLVPEIWTLQQRAGSRIFQGQSTPEIVAKVLETAGIPRAGVRTQLHATYAPRDYCVQYRETDLDFIHRLMEADGMYYFFEHHEDRHVLVITDQADGGSPIAEDPALGFNATRERERLLRFTLGESIRPQRVSLRDRNLHTPAEEVEAEEGQGDARELYDYPGGFQVGGRGGPETAGKQARLRLEAVQATRRSGSGESDSPRLTPGYFFNVADESRPHLAGEYRLIRVVHRGEQPQVLDEAATGEFSYTNRFDCSAAEVPYRAPRRTPKPTVHGVQTATVVGPGSEEIHVDEHGRVKVQFHWDRRGAFDDGSSCWVRVSQMWAGNGFGAMFLPRIGHEVIVDFIEGDPDRPIITGRIYTGVNTPPYPLPDQKTKSTIKSESSPGGGGSNELRFEDAKGSEEIFLHGQKDWNIVIEHDKTQSVGNDEARSVGHDSAVAIGHDETIDVGNDRTITVGKMHVERIGANMSIGVGQNLTETVGASATFTVAVDQTESIGANKAETVGIASTLAVGAAYAVTVGGAMTENVGLAKSETVGLARALSVGGSSSESVGGAKSVSAADNITESAGKNIGLQAGKHVNVTAGENLNLAAGKKAAVVAADQLSIQCGNATVVLKKNGDITIQAKKLSIKATGEVTVKGSKIKLN</sequence>
<evidence type="ECO:0000256" key="3">
    <source>
        <dbReference type="ARBA" id="ARBA00022525"/>
    </source>
</evidence>
<dbReference type="RefSeq" id="WP_096329409.1">
    <property type="nucleotide sequence ID" value="NZ_FOMX01000003.1"/>
</dbReference>
<dbReference type="InterPro" id="IPR017847">
    <property type="entry name" value="T6SS_RhsGE_Vgr_subset"/>
</dbReference>
<feature type="region of interest" description="Disordered" evidence="4">
    <location>
        <begin position="459"/>
        <end position="486"/>
    </location>
</feature>
<gene>
    <name evidence="7" type="ORF">SAMN02745121_00902</name>
</gene>
<dbReference type="InterPro" id="IPR006533">
    <property type="entry name" value="T6SS_Vgr_RhsGE"/>
</dbReference>
<feature type="region of interest" description="Disordered" evidence="4">
    <location>
        <begin position="232"/>
        <end position="253"/>
    </location>
</feature>
<dbReference type="GO" id="GO:0005576">
    <property type="term" value="C:extracellular region"/>
    <property type="evidence" value="ECO:0007669"/>
    <property type="project" value="UniProtKB-SubCell"/>
</dbReference>
<evidence type="ECO:0000256" key="1">
    <source>
        <dbReference type="ARBA" id="ARBA00004613"/>
    </source>
</evidence>
<dbReference type="SUPFAM" id="SSF69349">
    <property type="entry name" value="Phage fibre proteins"/>
    <property type="match status" value="2"/>
</dbReference>
<dbReference type="NCBIfam" id="TIGR01646">
    <property type="entry name" value="vgr_GE"/>
    <property type="match status" value="1"/>
</dbReference>
<comment type="similarity">
    <text evidence="2">Belongs to the VgrG protein family.</text>
</comment>
<dbReference type="NCBIfam" id="TIGR03361">
    <property type="entry name" value="VI_Rhs_Vgr"/>
    <property type="match status" value="1"/>
</dbReference>
<evidence type="ECO:0000313" key="7">
    <source>
        <dbReference type="EMBL" id="SFD64786.1"/>
    </source>
</evidence>
<dbReference type="PANTHER" id="PTHR32305">
    <property type="match status" value="1"/>
</dbReference>
<protein>
    <submittedName>
        <fullName evidence="7">Type VI secretion system secreted protein VgrG</fullName>
    </submittedName>
</protein>
<name>A0A1I1U1P1_9BACT</name>
<dbReference type="Gene3D" id="2.40.50.230">
    <property type="entry name" value="Gp5 N-terminal domain"/>
    <property type="match status" value="1"/>
</dbReference>
<dbReference type="InterPro" id="IPR006531">
    <property type="entry name" value="Gp5/Vgr_OB"/>
</dbReference>
<comment type="subcellular location">
    <subcellularLocation>
        <location evidence="1">Secreted</location>
    </subcellularLocation>
</comment>
<dbReference type="SUPFAM" id="SSF69279">
    <property type="entry name" value="Phage tail proteins"/>
    <property type="match status" value="2"/>
</dbReference>
<evidence type="ECO:0000259" key="5">
    <source>
        <dbReference type="Pfam" id="PF04717"/>
    </source>
</evidence>
<feature type="domain" description="Gp5/Type VI secretion system Vgr C-terminal trimerisation" evidence="6">
    <location>
        <begin position="471"/>
        <end position="581"/>
    </location>
</feature>
<dbReference type="Pfam" id="PF22178">
    <property type="entry name" value="Gp5_trimer_C"/>
    <property type="match status" value="1"/>
</dbReference>
<keyword evidence="8" id="KW-1185">Reference proteome</keyword>
<feature type="domain" description="Gp5/Type VI secretion system Vgr protein OB-fold" evidence="5">
    <location>
        <begin position="387"/>
        <end position="454"/>
    </location>
</feature>
<dbReference type="SUPFAM" id="SSF69255">
    <property type="entry name" value="gp5 N-terminal domain-like"/>
    <property type="match status" value="1"/>
</dbReference>
<dbReference type="Pfam" id="PF04717">
    <property type="entry name" value="Phage_base_V"/>
    <property type="match status" value="1"/>
</dbReference>
<dbReference type="Gene3D" id="4.10.220.110">
    <property type="match status" value="1"/>
</dbReference>
<dbReference type="InterPro" id="IPR054030">
    <property type="entry name" value="Gp5_Vgr_C"/>
</dbReference>
<dbReference type="STRING" id="54.SAMN02745121_00902"/>
<dbReference type="InterPro" id="IPR037026">
    <property type="entry name" value="Vgr_OB-fold_dom_sf"/>
</dbReference>
<dbReference type="AlphaFoldDB" id="A0A1I1U1P1"/>
<evidence type="ECO:0000313" key="8">
    <source>
        <dbReference type="Proteomes" id="UP000199400"/>
    </source>
</evidence>
<dbReference type="Proteomes" id="UP000199400">
    <property type="component" value="Unassembled WGS sequence"/>
</dbReference>
<dbReference type="Gene3D" id="2.30.110.50">
    <property type="match status" value="1"/>
</dbReference>
<organism evidence="7 8">
    <name type="scientific">Nannocystis exedens</name>
    <dbReference type="NCBI Taxonomy" id="54"/>
    <lineage>
        <taxon>Bacteria</taxon>
        <taxon>Pseudomonadati</taxon>
        <taxon>Myxococcota</taxon>
        <taxon>Polyangia</taxon>
        <taxon>Nannocystales</taxon>
        <taxon>Nannocystaceae</taxon>
        <taxon>Nannocystis</taxon>
    </lineage>
</organism>
<reference evidence="8" key="1">
    <citation type="submission" date="2016-10" db="EMBL/GenBank/DDBJ databases">
        <authorList>
            <person name="Varghese N."/>
            <person name="Submissions S."/>
        </authorList>
    </citation>
    <scope>NUCLEOTIDE SEQUENCE [LARGE SCALE GENOMIC DNA]</scope>
    <source>
        <strain evidence="8">ATCC 25963</strain>
    </source>
</reference>
<evidence type="ECO:0000256" key="4">
    <source>
        <dbReference type="SAM" id="MobiDB-lite"/>
    </source>
</evidence>
<dbReference type="Gene3D" id="3.55.50.10">
    <property type="entry name" value="Baseplate protein-like domains"/>
    <property type="match status" value="1"/>
</dbReference>
<evidence type="ECO:0000259" key="6">
    <source>
        <dbReference type="Pfam" id="PF22178"/>
    </source>
</evidence>
<dbReference type="EMBL" id="FOMX01000003">
    <property type="protein sequence ID" value="SFD64786.1"/>
    <property type="molecule type" value="Genomic_DNA"/>
</dbReference>
<dbReference type="PANTHER" id="PTHR32305:SF15">
    <property type="entry name" value="PROTEIN RHSA-RELATED"/>
    <property type="match status" value="1"/>
</dbReference>
<dbReference type="InterPro" id="IPR050708">
    <property type="entry name" value="T6SS_VgrG/RHS"/>
</dbReference>
<accession>A0A1I1U1P1</accession>
<dbReference type="Pfam" id="PF05954">
    <property type="entry name" value="Phage_GPD"/>
    <property type="match status" value="1"/>
</dbReference>
<proteinExistence type="inferred from homology"/>
<keyword evidence="3" id="KW-0964">Secreted</keyword>
<dbReference type="OrthoDB" id="5482463at2"/>
<evidence type="ECO:0000256" key="2">
    <source>
        <dbReference type="ARBA" id="ARBA00005558"/>
    </source>
</evidence>